<accession>A0A7W8XSI8</accession>
<comment type="caution">
    <text evidence="2">The sequence shown here is derived from an EMBL/GenBank/DDBJ whole genome shotgun (WGS) entry which is preliminary data.</text>
</comment>
<keyword evidence="1" id="KW-0812">Transmembrane</keyword>
<keyword evidence="3" id="KW-1185">Reference proteome</keyword>
<evidence type="ECO:0000256" key="1">
    <source>
        <dbReference type="SAM" id="Phobius"/>
    </source>
</evidence>
<dbReference type="Proteomes" id="UP000549882">
    <property type="component" value="Unassembled WGS sequence"/>
</dbReference>
<feature type="transmembrane region" description="Helical" evidence="1">
    <location>
        <begin position="65"/>
        <end position="83"/>
    </location>
</feature>
<sequence length="93" mass="9724">MSTQLNPFPAGSGPAGDAAAIGITHWLSLAAAPTFGIMALLTATMGNADMICSTMQGASPFGGMVPMYLLMSVFHIAPWLRLLSRQRSGARRS</sequence>
<dbReference type="RefSeq" id="WP_246451213.1">
    <property type="nucleotide sequence ID" value="NZ_JACHBI010000005.1"/>
</dbReference>
<organism evidence="2 3">
    <name type="scientific">Rhizobium paranaense</name>
    <dbReference type="NCBI Taxonomy" id="1650438"/>
    <lineage>
        <taxon>Bacteria</taxon>
        <taxon>Pseudomonadati</taxon>
        <taxon>Pseudomonadota</taxon>
        <taxon>Alphaproteobacteria</taxon>
        <taxon>Hyphomicrobiales</taxon>
        <taxon>Rhizobiaceae</taxon>
        <taxon>Rhizobium/Agrobacterium group</taxon>
        <taxon>Rhizobium</taxon>
    </lineage>
</organism>
<feature type="transmembrane region" description="Helical" evidence="1">
    <location>
        <begin position="26"/>
        <end position="45"/>
    </location>
</feature>
<keyword evidence="1" id="KW-1133">Transmembrane helix</keyword>
<reference evidence="2 3" key="1">
    <citation type="submission" date="2020-08" db="EMBL/GenBank/DDBJ databases">
        <title>Genomic Encyclopedia of Type Strains, Phase IV (KMG-V): Genome sequencing to study the core and pangenomes of soil and plant-associated prokaryotes.</title>
        <authorList>
            <person name="Whitman W."/>
        </authorList>
    </citation>
    <scope>NUCLEOTIDE SEQUENCE [LARGE SCALE GENOMIC DNA]</scope>
    <source>
        <strain evidence="2 3">SEMIA 4064</strain>
    </source>
</reference>
<evidence type="ECO:0000313" key="3">
    <source>
        <dbReference type="Proteomes" id="UP000549882"/>
    </source>
</evidence>
<protein>
    <submittedName>
        <fullName evidence="2">Uncharacterized protein</fullName>
    </submittedName>
</protein>
<dbReference type="EMBL" id="JACHBI010000005">
    <property type="protein sequence ID" value="MBB5574605.1"/>
    <property type="molecule type" value="Genomic_DNA"/>
</dbReference>
<gene>
    <name evidence="2" type="ORF">GGD50_003232</name>
</gene>
<keyword evidence="1" id="KW-0472">Membrane</keyword>
<name>A0A7W8XSI8_9HYPH</name>
<proteinExistence type="predicted"/>
<dbReference type="AlphaFoldDB" id="A0A7W8XSI8"/>
<evidence type="ECO:0000313" key="2">
    <source>
        <dbReference type="EMBL" id="MBB5574605.1"/>
    </source>
</evidence>